<dbReference type="PANTHER" id="PTHR10809:SF6">
    <property type="entry name" value="AT11025P-RELATED"/>
    <property type="match status" value="1"/>
</dbReference>
<accession>A0ABN9TG32</accession>
<comment type="subcellular location">
    <subcellularLocation>
        <location evidence="1">Membrane</location>
        <topology evidence="1">Single-pass type IV membrane protein</topology>
    </subcellularLocation>
</comment>
<name>A0ABN9TG32_9DINO</name>
<dbReference type="InterPro" id="IPR016763">
    <property type="entry name" value="VAP"/>
</dbReference>
<sequence length="100" mass="10712">MAPMTSLRLEPGDRLRFSKATTSRVLRLTNTSGAHVAFKVKTTVLKAYAVRPSAGTLGPGAHQDVCVNLNSTSDPAQQGAVKRRPPSSARVAWGRLRARS</sequence>
<keyword evidence="9" id="KW-1185">Reference proteome</keyword>
<dbReference type="Gene3D" id="2.60.40.10">
    <property type="entry name" value="Immunoglobulins"/>
    <property type="match status" value="1"/>
</dbReference>
<evidence type="ECO:0000256" key="4">
    <source>
        <dbReference type="ARBA" id="ARBA00022989"/>
    </source>
</evidence>
<evidence type="ECO:0000256" key="2">
    <source>
        <dbReference type="ARBA" id="ARBA00008932"/>
    </source>
</evidence>
<dbReference type="SUPFAM" id="SSF49354">
    <property type="entry name" value="PapD-like"/>
    <property type="match status" value="1"/>
</dbReference>
<evidence type="ECO:0000313" key="8">
    <source>
        <dbReference type="EMBL" id="CAK0844438.1"/>
    </source>
</evidence>
<organism evidence="8 9">
    <name type="scientific">Prorocentrum cordatum</name>
    <dbReference type="NCBI Taxonomy" id="2364126"/>
    <lineage>
        <taxon>Eukaryota</taxon>
        <taxon>Sar</taxon>
        <taxon>Alveolata</taxon>
        <taxon>Dinophyceae</taxon>
        <taxon>Prorocentrales</taxon>
        <taxon>Prorocentraceae</taxon>
        <taxon>Prorocentrum</taxon>
    </lineage>
</organism>
<evidence type="ECO:0000259" key="7">
    <source>
        <dbReference type="PROSITE" id="PS50202"/>
    </source>
</evidence>
<dbReference type="InterPro" id="IPR008962">
    <property type="entry name" value="PapD-like_sf"/>
</dbReference>
<dbReference type="InterPro" id="IPR013783">
    <property type="entry name" value="Ig-like_fold"/>
</dbReference>
<evidence type="ECO:0000313" key="9">
    <source>
        <dbReference type="Proteomes" id="UP001189429"/>
    </source>
</evidence>
<evidence type="ECO:0000256" key="6">
    <source>
        <dbReference type="SAM" id="MobiDB-lite"/>
    </source>
</evidence>
<comment type="similarity">
    <text evidence="2">Belongs to the VAMP-associated protein (VAP) (TC 9.B.17) family.</text>
</comment>
<keyword evidence="4" id="KW-1133">Transmembrane helix</keyword>
<dbReference type="Proteomes" id="UP001189429">
    <property type="component" value="Unassembled WGS sequence"/>
</dbReference>
<evidence type="ECO:0000256" key="5">
    <source>
        <dbReference type="ARBA" id="ARBA00023136"/>
    </source>
</evidence>
<dbReference type="InterPro" id="IPR000535">
    <property type="entry name" value="MSP_dom"/>
</dbReference>
<gene>
    <name evidence="8" type="ORF">PCOR1329_LOCUS38523</name>
</gene>
<reference evidence="8" key="1">
    <citation type="submission" date="2023-10" db="EMBL/GenBank/DDBJ databases">
        <authorList>
            <person name="Chen Y."/>
            <person name="Shah S."/>
            <person name="Dougan E. K."/>
            <person name="Thang M."/>
            <person name="Chan C."/>
        </authorList>
    </citation>
    <scope>NUCLEOTIDE SEQUENCE [LARGE SCALE GENOMIC DNA]</scope>
</reference>
<feature type="domain" description="MSP" evidence="7">
    <location>
        <begin position="6"/>
        <end position="100"/>
    </location>
</feature>
<dbReference type="EMBL" id="CAUYUJ010014664">
    <property type="protein sequence ID" value="CAK0844438.1"/>
    <property type="molecule type" value="Genomic_DNA"/>
</dbReference>
<dbReference type="PROSITE" id="PS50202">
    <property type="entry name" value="MSP"/>
    <property type="match status" value="1"/>
</dbReference>
<feature type="region of interest" description="Disordered" evidence="6">
    <location>
        <begin position="70"/>
        <end position="100"/>
    </location>
</feature>
<dbReference type="Pfam" id="PF00635">
    <property type="entry name" value="Motile_Sperm"/>
    <property type="match status" value="1"/>
</dbReference>
<keyword evidence="3" id="KW-0812">Transmembrane</keyword>
<keyword evidence="5" id="KW-0472">Membrane</keyword>
<protein>
    <recommendedName>
        <fullName evidence="7">MSP domain-containing protein</fullName>
    </recommendedName>
</protein>
<dbReference type="PANTHER" id="PTHR10809">
    <property type="entry name" value="VESICLE-ASSOCIATED MEMBRANE PROTEIN-ASSOCIATED PROTEIN"/>
    <property type="match status" value="1"/>
</dbReference>
<evidence type="ECO:0000256" key="1">
    <source>
        <dbReference type="ARBA" id="ARBA00004211"/>
    </source>
</evidence>
<comment type="caution">
    <text evidence="8">The sequence shown here is derived from an EMBL/GenBank/DDBJ whole genome shotgun (WGS) entry which is preliminary data.</text>
</comment>
<evidence type="ECO:0000256" key="3">
    <source>
        <dbReference type="ARBA" id="ARBA00022692"/>
    </source>
</evidence>
<proteinExistence type="inferred from homology"/>